<protein>
    <submittedName>
        <fullName evidence="2">Uncharacterized protein</fullName>
    </submittedName>
</protein>
<dbReference type="Pfam" id="PF06579">
    <property type="entry name" value="Ly-6_related"/>
    <property type="match status" value="1"/>
</dbReference>
<sequence length="206" mass="22950">MKAYYRIRSAALILFSALTLSSLPHAAVSLYSGYRSPVSKLCYSCMSKDFERHWPYLDQIYYPPLNFTNDCYDMPPKANVRAHSCSHAMCVTVIEPRILAGQHIGNNIIRGCFSAVFKYGQSAYPQGASILDTSCSDVSTHRILPPHMASRSSNRTVKLCLCVGHLCNDYPLAPSLDSATRASVSACIFFPLLAQFLLKRLLTERL</sequence>
<feature type="chain" id="PRO_5021006711" evidence="1">
    <location>
        <begin position="30"/>
        <end position="206"/>
    </location>
</feature>
<accession>A0A4U8UUZ3</accession>
<dbReference type="EMBL" id="AZBU02000001">
    <property type="protein sequence ID" value="TMS37220.1"/>
    <property type="molecule type" value="Genomic_DNA"/>
</dbReference>
<dbReference type="PANTHER" id="PTHR34722">
    <property type="entry name" value="HOMOLOG OF ODR-2 (TWO)-RELATED"/>
    <property type="match status" value="1"/>
</dbReference>
<organism evidence="2 3">
    <name type="scientific">Steinernema carpocapsae</name>
    <name type="common">Entomopathogenic nematode</name>
    <dbReference type="NCBI Taxonomy" id="34508"/>
    <lineage>
        <taxon>Eukaryota</taxon>
        <taxon>Metazoa</taxon>
        <taxon>Ecdysozoa</taxon>
        <taxon>Nematoda</taxon>
        <taxon>Chromadorea</taxon>
        <taxon>Rhabditida</taxon>
        <taxon>Tylenchina</taxon>
        <taxon>Panagrolaimomorpha</taxon>
        <taxon>Strongyloidoidea</taxon>
        <taxon>Steinernematidae</taxon>
        <taxon>Steinernema</taxon>
    </lineage>
</organism>
<dbReference type="STRING" id="34508.A0A4U8UUZ3"/>
<dbReference type="OrthoDB" id="5854121at2759"/>
<comment type="caution">
    <text evidence="2">The sequence shown here is derived from an EMBL/GenBank/DDBJ whole genome shotgun (WGS) entry which is preliminary data.</text>
</comment>
<keyword evidence="3" id="KW-1185">Reference proteome</keyword>
<dbReference type="GO" id="GO:0043025">
    <property type="term" value="C:neuronal cell body"/>
    <property type="evidence" value="ECO:0007669"/>
    <property type="project" value="TreeGrafter"/>
</dbReference>
<feature type="signal peptide" evidence="1">
    <location>
        <begin position="1"/>
        <end position="29"/>
    </location>
</feature>
<reference evidence="2 3" key="1">
    <citation type="journal article" date="2015" name="Genome Biol.">
        <title>Comparative genomics of Steinernema reveals deeply conserved gene regulatory networks.</title>
        <authorList>
            <person name="Dillman A.R."/>
            <person name="Macchietto M."/>
            <person name="Porter C.F."/>
            <person name="Rogers A."/>
            <person name="Williams B."/>
            <person name="Antoshechkin I."/>
            <person name="Lee M.M."/>
            <person name="Goodwin Z."/>
            <person name="Lu X."/>
            <person name="Lewis E.E."/>
            <person name="Goodrich-Blair H."/>
            <person name="Stock S.P."/>
            <person name="Adams B.J."/>
            <person name="Sternberg P.W."/>
            <person name="Mortazavi A."/>
        </authorList>
    </citation>
    <scope>NUCLEOTIDE SEQUENCE [LARGE SCALE GENOMIC DNA]</scope>
    <source>
        <strain evidence="2 3">ALL</strain>
    </source>
</reference>
<proteinExistence type="predicted"/>
<dbReference type="GO" id="GO:1990834">
    <property type="term" value="P:response to odorant"/>
    <property type="evidence" value="ECO:0007669"/>
    <property type="project" value="TreeGrafter"/>
</dbReference>
<evidence type="ECO:0000256" key="1">
    <source>
        <dbReference type="SAM" id="SignalP"/>
    </source>
</evidence>
<dbReference type="InterPro" id="IPR010558">
    <property type="entry name" value="Ly-6-related"/>
</dbReference>
<gene>
    <name evidence="2" type="ORF">L596_004197</name>
</gene>
<dbReference type="GO" id="GO:0042048">
    <property type="term" value="P:olfactory behavior"/>
    <property type="evidence" value="ECO:0007669"/>
    <property type="project" value="TreeGrafter"/>
</dbReference>
<keyword evidence="1" id="KW-0732">Signal</keyword>
<evidence type="ECO:0000313" key="2">
    <source>
        <dbReference type="EMBL" id="TMS37220.1"/>
    </source>
</evidence>
<evidence type="ECO:0000313" key="3">
    <source>
        <dbReference type="Proteomes" id="UP000298663"/>
    </source>
</evidence>
<dbReference type="Proteomes" id="UP000298663">
    <property type="component" value="Unassembled WGS sequence"/>
</dbReference>
<reference evidence="2 3" key="2">
    <citation type="journal article" date="2019" name="G3 (Bethesda)">
        <title>Hybrid Assembly of the Genome of the Entomopathogenic Nematode Steinernema carpocapsae Identifies the X-Chromosome.</title>
        <authorList>
            <person name="Serra L."/>
            <person name="Macchietto M."/>
            <person name="Macias-Munoz A."/>
            <person name="McGill C.J."/>
            <person name="Rodriguez I.M."/>
            <person name="Rodriguez B."/>
            <person name="Murad R."/>
            <person name="Mortazavi A."/>
        </authorList>
    </citation>
    <scope>NUCLEOTIDE SEQUENCE [LARGE SCALE GENOMIC DNA]</scope>
    <source>
        <strain evidence="2 3">ALL</strain>
    </source>
</reference>
<dbReference type="PANTHER" id="PTHR34722:SF4">
    <property type="entry name" value="HOMOLOG OF ODR-2 (TWO)-RELATED"/>
    <property type="match status" value="1"/>
</dbReference>
<dbReference type="GO" id="GO:0030424">
    <property type="term" value="C:axon"/>
    <property type="evidence" value="ECO:0007669"/>
    <property type="project" value="TreeGrafter"/>
</dbReference>
<dbReference type="AlphaFoldDB" id="A0A4U8UUZ3"/>
<name>A0A4U8UUZ3_STECR</name>